<proteinExistence type="predicted"/>
<dbReference type="Pfam" id="PF13560">
    <property type="entry name" value="HTH_31"/>
    <property type="match status" value="1"/>
</dbReference>
<dbReference type="CDD" id="cd00093">
    <property type="entry name" value="HTH_XRE"/>
    <property type="match status" value="1"/>
</dbReference>
<reference evidence="2 3" key="1">
    <citation type="submission" date="2020-02" db="EMBL/GenBank/DDBJ databases">
        <authorList>
            <person name="Li X.-J."/>
            <person name="Han X.-M."/>
        </authorList>
    </citation>
    <scope>NUCLEOTIDE SEQUENCE [LARGE SCALE GENOMIC DNA]</scope>
    <source>
        <strain evidence="2 3">CCTCC AB 2017055</strain>
    </source>
</reference>
<protein>
    <submittedName>
        <fullName evidence="2">Helix-turn-helix domain-containing protein</fullName>
    </submittedName>
</protein>
<evidence type="ECO:0000313" key="3">
    <source>
        <dbReference type="Proteomes" id="UP000475214"/>
    </source>
</evidence>
<dbReference type="InterPro" id="IPR001387">
    <property type="entry name" value="Cro/C1-type_HTH"/>
</dbReference>
<feature type="domain" description="HTH cro/C1-type" evidence="1">
    <location>
        <begin position="13"/>
        <end position="35"/>
    </location>
</feature>
<dbReference type="SMART" id="SM00530">
    <property type="entry name" value="HTH_XRE"/>
    <property type="match status" value="1"/>
</dbReference>
<dbReference type="SUPFAM" id="SSF47413">
    <property type="entry name" value="lambda repressor-like DNA-binding domains"/>
    <property type="match status" value="1"/>
</dbReference>
<evidence type="ECO:0000259" key="1">
    <source>
        <dbReference type="PROSITE" id="PS50943"/>
    </source>
</evidence>
<dbReference type="RefSeq" id="WP_163741518.1">
    <property type="nucleotide sequence ID" value="NZ_JAAGOA010000016.1"/>
</dbReference>
<sequence length="94" mass="10145">MQARTVRDLVAVLREARTRRGMTQAQLAGSVGVSREWVVRLEGGHPRVEAQLLLDALSAVRVTVTVEIDEGGSQADVEAFDELFDDLTDGGSHG</sequence>
<accession>A0A6L9SDY7</accession>
<evidence type="ECO:0000313" key="2">
    <source>
        <dbReference type="EMBL" id="NEE02711.1"/>
    </source>
</evidence>
<keyword evidence="3" id="KW-1185">Reference proteome</keyword>
<dbReference type="AlphaFoldDB" id="A0A6L9SDY7"/>
<dbReference type="GO" id="GO:0003677">
    <property type="term" value="F:DNA binding"/>
    <property type="evidence" value="ECO:0007669"/>
    <property type="project" value="InterPro"/>
</dbReference>
<gene>
    <name evidence="2" type="ORF">G1H10_21330</name>
</gene>
<name>A0A6L9SDY7_9ACTN</name>
<dbReference type="Gene3D" id="1.10.260.40">
    <property type="entry name" value="lambda repressor-like DNA-binding domains"/>
    <property type="match status" value="1"/>
</dbReference>
<dbReference type="EMBL" id="JAAGOA010000016">
    <property type="protein sequence ID" value="NEE02711.1"/>
    <property type="molecule type" value="Genomic_DNA"/>
</dbReference>
<dbReference type="PROSITE" id="PS50943">
    <property type="entry name" value="HTH_CROC1"/>
    <property type="match status" value="1"/>
</dbReference>
<dbReference type="Proteomes" id="UP000475214">
    <property type="component" value="Unassembled WGS sequence"/>
</dbReference>
<organism evidence="2 3">
    <name type="scientific">Phytoactinopolyspora halotolerans</name>
    <dbReference type="NCBI Taxonomy" id="1981512"/>
    <lineage>
        <taxon>Bacteria</taxon>
        <taxon>Bacillati</taxon>
        <taxon>Actinomycetota</taxon>
        <taxon>Actinomycetes</taxon>
        <taxon>Jiangellales</taxon>
        <taxon>Jiangellaceae</taxon>
        <taxon>Phytoactinopolyspora</taxon>
    </lineage>
</organism>
<dbReference type="InterPro" id="IPR010982">
    <property type="entry name" value="Lambda_DNA-bd_dom_sf"/>
</dbReference>
<comment type="caution">
    <text evidence="2">The sequence shown here is derived from an EMBL/GenBank/DDBJ whole genome shotgun (WGS) entry which is preliminary data.</text>
</comment>